<comment type="caution">
    <text evidence="5">The sequence shown here is derived from an EMBL/GenBank/DDBJ whole genome shotgun (WGS) entry which is preliminary data.</text>
</comment>
<proteinExistence type="predicted"/>
<keyword evidence="2" id="KW-0677">Repeat</keyword>
<reference evidence="5" key="1">
    <citation type="journal article" date="2023" name="bioRxiv">
        <title>Scaffold-level genome assemblies of two parasitoid biocontrol wasps reveal the parthenogenesis mechanism and an associated novel virus.</title>
        <authorList>
            <person name="Inwood S."/>
            <person name="Skelly J."/>
            <person name="Guhlin J."/>
            <person name="Harrop T."/>
            <person name="Goldson S."/>
            <person name="Dearden P."/>
        </authorList>
    </citation>
    <scope>NUCLEOTIDE SEQUENCE</scope>
    <source>
        <strain evidence="5">Irish</strain>
        <tissue evidence="5">Whole body</tissue>
    </source>
</reference>
<feature type="compositionally biased region" description="Polar residues" evidence="4">
    <location>
        <begin position="424"/>
        <end position="435"/>
    </location>
</feature>
<dbReference type="PANTHER" id="PTHR15574:SF43">
    <property type="entry name" value="DDB1- AND CUL4-ASSOCIATED FACTOR 5"/>
    <property type="match status" value="1"/>
</dbReference>
<reference evidence="5" key="2">
    <citation type="submission" date="2023-03" db="EMBL/GenBank/DDBJ databases">
        <authorList>
            <person name="Inwood S.N."/>
            <person name="Skelly J.G."/>
            <person name="Guhlin J."/>
            <person name="Harrop T.W.R."/>
            <person name="Goldson S.G."/>
            <person name="Dearden P.K."/>
        </authorList>
    </citation>
    <scope>NUCLEOTIDE SEQUENCE</scope>
    <source>
        <strain evidence="5">Irish</strain>
        <tissue evidence="5">Whole body</tissue>
    </source>
</reference>
<feature type="compositionally biased region" description="Basic and acidic residues" evidence="4">
    <location>
        <begin position="581"/>
        <end position="591"/>
    </location>
</feature>
<dbReference type="InterPro" id="IPR036322">
    <property type="entry name" value="WD40_repeat_dom_sf"/>
</dbReference>
<feature type="region of interest" description="Disordered" evidence="4">
    <location>
        <begin position="660"/>
        <end position="731"/>
    </location>
</feature>
<feature type="repeat" description="WD" evidence="3">
    <location>
        <begin position="44"/>
        <end position="78"/>
    </location>
</feature>
<feature type="compositionally biased region" description="Polar residues" evidence="4">
    <location>
        <begin position="510"/>
        <end position="523"/>
    </location>
</feature>
<evidence type="ECO:0008006" key="7">
    <source>
        <dbReference type="Google" id="ProtNLM"/>
    </source>
</evidence>
<dbReference type="SMART" id="SM00320">
    <property type="entry name" value="WD40"/>
    <property type="match status" value="6"/>
</dbReference>
<dbReference type="InterPro" id="IPR045151">
    <property type="entry name" value="DCAF8"/>
</dbReference>
<sequence>MARLSSCNPIECILSRQIDNRFDYCERIVKSRLENCESLYRKDLFSHYGCVNAIEFSKQGDLIISGGDDRRVLLWKVEEALRDAGNPVSMKAQHNSNIFCLGSDSSNAKIFSAGNDERVIVHDLKTGNPLEFFLHEKAVCGLSVHPVIDHIFSTACDDGRILIFDIRCQNNSDALCLAQYKSPFRSVMYNPVDPKQLATANAEEGVSMWDVRKPLEPLLRYGVEGSAQSCMDVRFNSVGTRLLALKRRLPPVLYDVNSPNLICQFDQPGYYNSCTMKSCCFAGDDESYVLSGSDDFGLYMWKIRDSNTEWVDSAHMILRGHRSIVNHVRYNPKYCILASSGVEKIIKIWSPFTLGVRCLGGLTNTDGVLERQRKVYTTDQYTRLMIRSHDFNSHDYSHQSTREDPRMMAFFDSLVQREIEGWSSENASSTYQTPSDIEDVPSAPPEHSATDSDDSTAKDIQLMRSVLGTKVNTRRKSRGGRAPERPFQSPNRITRLIRSCREKLMTLASMESGTNHAVSTNIPSDSDSDKQKSSTTDDEQLLNRCKSKLKLRIKMMKRKHSIVNSTKIRRKCSGVRMSRNSKRDSHTRNQSDESDNEIPIIDVAQPSTSSGVSSRTSRYSVRTIGTDSDLGESNYSGDSSDDDNIIAKRRKLKIEENSTRIYRRRSERHKESQNKIDRERKTNNNENQNTNDSIIANDNNLREQSTSTPLKRAAHTPQTPDSGVASSASPVDRCDVTANTSCTGAESSDHERTVKKSVKCFKKKIDAARKGYRKRSAS</sequence>
<feature type="region of interest" description="Disordered" evidence="4">
    <location>
        <begin position="558"/>
        <end position="620"/>
    </location>
</feature>
<name>A0AA39F6T1_9HYME</name>
<dbReference type="Gene3D" id="2.130.10.10">
    <property type="entry name" value="YVTN repeat-like/Quinoprotein amine dehydrogenase"/>
    <property type="match status" value="2"/>
</dbReference>
<dbReference type="PROSITE" id="PS50294">
    <property type="entry name" value="WD_REPEATS_REGION"/>
    <property type="match status" value="2"/>
</dbReference>
<evidence type="ECO:0000256" key="3">
    <source>
        <dbReference type="PROSITE-ProRule" id="PRU00221"/>
    </source>
</evidence>
<dbReference type="Proteomes" id="UP001168990">
    <property type="component" value="Unassembled WGS sequence"/>
</dbReference>
<dbReference type="SUPFAM" id="SSF50978">
    <property type="entry name" value="WD40 repeat-like"/>
    <property type="match status" value="1"/>
</dbReference>
<feature type="compositionally biased region" description="Low complexity" evidence="4">
    <location>
        <begin position="607"/>
        <end position="620"/>
    </location>
</feature>
<feature type="compositionally biased region" description="Polar residues" evidence="4">
    <location>
        <begin position="716"/>
        <end position="729"/>
    </location>
</feature>
<dbReference type="GO" id="GO:0080008">
    <property type="term" value="C:Cul4-RING E3 ubiquitin ligase complex"/>
    <property type="evidence" value="ECO:0007669"/>
    <property type="project" value="TreeGrafter"/>
</dbReference>
<evidence type="ECO:0000256" key="2">
    <source>
        <dbReference type="ARBA" id="ARBA00022737"/>
    </source>
</evidence>
<feature type="region of interest" description="Disordered" evidence="4">
    <location>
        <begin position="510"/>
        <end position="543"/>
    </location>
</feature>
<dbReference type="Pfam" id="PF00400">
    <property type="entry name" value="WD40"/>
    <property type="match status" value="2"/>
</dbReference>
<dbReference type="InterPro" id="IPR015943">
    <property type="entry name" value="WD40/YVTN_repeat-like_dom_sf"/>
</dbReference>
<dbReference type="GO" id="GO:0005737">
    <property type="term" value="C:cytoplasm"/>
    <property type="evidence" value="ECO:0007669"/>
    <property type="project" value="TreeGrafter"/>
</dbReference>
<feature type="compositionally biased region" description="Basic residues" evidence="4">
    <location>
        <begin position="558"/>
        <end position="573"/>
    </location>
</feature>
<feature type="compositionally biased region" description="Basic and acidic residues" evidence="4">
    <location>
        <begin position="668"/>
        <end position="683"/>
    </location>
</feature>
<evidence type="ECO:0000256" key="1">
    <source>
        <dbReference type="ARBA" id="ARBA00022574"/>
    </source>
</evidence>
<accession>A0AA39F6T1</accession>
<dbReference type="AlphaFoldDB" id="A0AA39F6T1"/>
<keyword evidence="6" id="KW-1185">Reference proteome</keyword>
<feature type="compositionally biased region" description="Polar residues" evidence="4">
    <location>
        <begin position="692"/>
        <end position="709"/>
    </location>
</feature>
<dbReference type="EMBL" id="JAQQBS010001422">
    <property type="protein sequence ID" value="KAK0164013.1"/>
    <property type="molecule type" value="Genomic_DNA"/>
</dbReference>
<evidence type="ECO:0000313" key="6">
    <source>
        <dbReference type="Proteomes" id="UP001168990"/>
    </source>
</evidence>
<organism evidence="5 6">
    <name type="scientific">Microctonus aethiopoides</name>
    <dbReference type="NCBI Taxonomy" id="144406"/>
    <lineage>
        <taxon>Eukaryota</taxon>
        <taxon>Metazoa</taxon>
        <taxon>Ecdysozoa</taxon>
        <taxon>Arthropoda</taxon>
        <taxon>Hexapoda</taxon>
        <taxon>Insecta</taxon>
        <taxon>Pterygota</taxon>
        <taxon>Neoptera</taxon>
        <taxon>Endopterygota</taxon>
        <taxon>Hymenoptera</taxon>
        <taxon>Apocrita</taxon>
        <taxon>Ichneumonoidea</taxon>
        <taxon>Braconidae</taxon>
        <taxon>Euphorinae</taxon>
        <taxon>Microctonus</taxon>
    </lineage>
</organism>
<protein>
    <recommendedName>
        <fullName evidence="7">DDB1- and CUL4-associated factor 5</fullName>
    </recommendedName>
</protein>
<feature type="region of interest" description="Disordered" evidence="4">
    <location>
        <begin position="424"/>
        <end position="491"/>
    </location>
</feature>
<gene>
    <name evidence="5" type="ORF">PV328_002685</name>
</gene>
<evidence type="ECO:0000256" key="4">
    <source>
        <dbReference type="SAM" id="MobiDB-lite"/>
    </source>
</evidence>
<keyword evidence="1 3" id="KW-0853">WD repeat</keyword>
<evidence type="ECO:0000313" key="5">
    <source>
        <dbReference type="EMBL" id="KAK0164013.1"/>
    </source>
</evidence>
<dbReference type="GO" id="GO:0045717">
    <property type="term" value="P:negative regulation of fatty acid biosynthetic process"/>
    <property type="evidence" value="ECO:0007669"/>
    <property type="project" value="TreeGrafter"/>
</dbReference>
<dbReference type="PROSITE" id="PS50082">
    <property type="entry name" value="WD_REPEATS_2"/>
    <property type="match status" value="2"/>
</dbReference>
<dbReference type="PANTHER" id="PTHR15574">
    <property type="entry name" value="WD REPEAT DOMAIN-CONTAINING FAMILY"/>
    <property type="match status" value="1"/>
</dbReference>
<feature type="repeat" description="WD" evidence="3">
    <location>
        <begin position="318"/>
        <end position="350"/>
    </location>
</feature>
<dbReference type="InterPro" id="IPR001680">
    <property type="entry name" value="WD40_rpt"/>
</dbReference>